<keyword evidence="2" id="KW-1185">Reference proteome</keyword>
<reference evidence="1 2" key="1">
    <citation type="journal article" date="2017" name="Nature">
        <title>The Apostasia genome and the evolution of orchids.</title>
        <authorList>
            <person name="Zhang G.Q."/>
            <person name="Liu K.W."/>
            <person name="Li Z."/>
            <person name="Lohaus R."/>
            <person name="Hsiao Y.Y."/>
            <person name="Niu S.C."/>
            <person name="Wang J.Y."/>
            <person name="Lin Y.C."/>
            <person name="Xu Q."/>
            <person name="Chen L.J."/>
            <person name="Yoshida K."/>
            <person name="Fujiwara S."/>
            <person name="Wang Z.W."/>
            <person name="Zhang Y.Q."/>
            <person name="Mitsuda N."/>
            <person name="Wang M."/>
            <person name="Liu G.H."/>
            <person name="Pecoraro L."/>
            <person name="Huang H.X."/>
            <person name="Xiao X.J."/>
            <person name="Lin M."/>
            <person name="Wu X.Y."/>
            <person name="Wu W.L."/>
            <person name="Chen Y.Y."/>
            <person name="Chang S.B."/>
            <person name="Sakamoto S."/>
            <person name="Ohme-Takagi M."/>
            <person name="Yagi M."/>
            <person name="Zeng S.J."/>
            <person name="Shen C.Y."/>
            <person name="Yeh C.M."/>
            <person name="Luo Y.B."/>
            <person name="Tsai W.C."/>
            <person name="Van de Peer Y."/>
            <person name="Liu Z.J."/>
        </authorList>
    </citation>
    <scope>NUCLEOTIDE SEQUENCE [LARGE SCALE GENOMIC DNA]</scope>
    <source>
        <strain evidence="2">cv. Shenzhen</strain>
        <tissue evidence="1">Stem</tissue>
    </source>
</reference>
<name>A0A2I0BD89_9ASPA</name>
<dbReference type="EMBL" id="KZ451890">
    <property type="protein sequence ID" value="PKA65726.1"/>
    <property type="molecule type" value="Genomic_DNA"/>
</dbReference>
<proteinExistence type="predicted"/>
<dbReference type="Proteomes" id="UP000236161">
    <property type="component" value="Unassembled WGS sequence"/>
</dbReference>
<dbReference type="AlphaFoldDB" id="A0A2I0BD89"/>
<gene>
    <name evidence="1" type="ORF">AXF42_Ash013141</name>
</gene>
<organism evidence="1 2">
    <name type="scientific">Apostasia shenzhenica</name>
    <dbReference type="NCBI Taxonomy" id="1088818"/>
    <lineage>
        <taxon>Eukaryota</taxon>
        <taxon>Viridiplantae</taxon>
        <taxon>Streptophyta</taxon>
        <taxon>Embryophyta</taxon>
        <taxon>Tracheophyta</taxon>
        <taxon>Spermatophyta</taxon>
        <taxon>Magnoliopsida</taxon>
        <taxon>Liliopsida</taxon>
        <taxon>Asparagales</taxon>
        <taxon>Orchidaceae</taxon>
        <taxon>Apostasioideae</taxon>
        <taxon>Apostasia</taxon>
    </lineage>
</organism>
<evidence type="ECO:0000313" key="2">
    <source>
        <dbReference type="Proteomes" id="UP000236161"/>
    </source>
</evidence>
<sequence length="76" mass="8652">MFNPSVEFFVCKRHESGSILHIFIAFQHFNERLAGKLWNCTQPFGCSCDPSFGSIILNPFVHRFSSLNINAFLSVV</sequence>
<evidence type="ECO:0000313" key="1">
    <source>
        <dbReference type="EMBL" id="PKA65726.1"/>
    </source>
</evidence>
<protein>
    <submittedName>
        <fullName evidence="1">Uncharacterized protein</fullName>
    </submittedName>
</protein>
<accession>A0A2I0BD89</accession>